<sequence length="364" mass="42564">MARIIFTVTNDLSYDQRMQRISATLAKAGHSVLLVGRKRKKSIRLKQELFEQKRLNCFFENGKLFYLEYNFRLLLFLMFRKADIICAIDLDTILPCYVVSKIKNKPLVYDAHELFTEVIEVVRRPVVKSMWLKLESYIVPRVKYSYTVSEGVKRIFEERYPGVGFSLIRNLPFYMPLEPETSKEKYIVYAGAVNEGRGIEQMLNAMPEINCSLYICGDGEMLEKMKAKTKDMNLDDKVKFLGYVEPEKLKEIIRGAYAGVLLLENKGASYYYSLANKFFDYMMAGIPQVTINFPEYKHLNDEYSFALLVDLKHEEIVNAFNRLLNEPELYNEIKQNALKARKVFNWEKESEVLADFYNRVESGR</sequence>
<gene>
    <name evidence="5" type="ORF">MYP_486</name>
</gene>
<evidence type="ECO:0000256" key="2">
    <source>
        <dbReference type="ARBA" id="ARBA00022679"/>
    </source>
</evidence>
<dbReference type="GO" id="GO:0016757">
    <property type="term" value="F:glycosyltransferase activity"/>
    <property type="evidence" value="ECO:0007669"/>
    <property type="project" value="UniProtKB-KW"/>
</dbReference>
<feature type="domain" description="Glycosyl transferase family 1" evidence="3">
    <location>
        <begin position="181"/>
        <end position="339"/>
    </location>
</feature>
<evidence type="ECO:0000259" key="3">
    <source>
        <dbReference type="Pfam" id="PF00534"/>
    </source>
</evidence>
<dbReference type="InterPro" id="IPR028098">
    <property type="entry name" value="Glyco_trans_4-like_N"/>
</dbReference>
<proteinExistence type="predicted"/>
<dbReference type="PANTHER" id="PTHR12526:SF629">
    <property type="entry name" value="TEICHURONIC ACID BIOSYNTHESIS GLYCOSYLTRANSFERASE TUAH-RELATED"/>
    <property type="match status" value="1"/>
</dbReference>
<dbReference type="OrthoDB" id="9813214at2"/>
<evidence type="ECO:0000256" key="1">
    <source>
        <dbReference type="ARBA" id="ARBA00022676"/>
    </source>
</evidence>
<dbReference type="AlphaFoldDB" id="A0A098L8V1"/>
<keyword evidence="6" id="KW-1185">Reference proteome</keyword>
<dbReference type="PANTHER" id="PTHR12526">
    <property type="entry name" value="GLYCOSYLTRANSFERASE"/>
    <property type="match status" value="1"/>
</dbReference>
<organism evidence="5 6">
    <name type="scientific">Sporocytophaga myxococcoides</name>
    <dbReference type="NCBI Taxonomy" id="153721"/>
    <lineage>
        <taxon>Bacteria</taxon>
        <taxon>Pseudomonadati</taxon>
        <taxon>Bacteroidota</taxon>
        <taxon>Cytophagia</taxon>
        <taxon>Cytophagales</taxon>
        <taxon>Cytophagaceae</taxon>
        <taxon>Sporocytophaga</taxon>
    </lineage>
</organism>
<dbReference type="Gene3D" id="3.40.50.2000">
    <property type="entry name" value="Glycogen Phosphorylase B"/>
    <property type="match status" value="2"/>
</dbReference>
<evidence type="ECO:0000313" key="5">
    <source>
        <dbReference type="EMBL" id="GAL83260.1"/>
    </source>
</evidence>
<reference evidence="5 6" key="1">
    <citation type="submission" date="2014-09" db="EMBL/GenBank/DDBJ databases">
        <title>Sporocytophaga myxococcoides PG-01 genome sequencing.</title>
        <authorList>
            <person name="Liu L."/>
            <person name="Gao P.J."/>
            <person name="Chen G.J."/>
            <person name="Wang L.S."/>
        </authorList>
    </citation>
    <scope>NUCLEOTIDE SEQUENCE [LARGE SCALE GENOMIC DNA]</scope>
    <source>
        <strain evidence="5 6">PG-01</strain>
    </source>
</reference>
<dbReference type="Pfam" id="PF00534">
    <property type="entry name" value="Glycos_transf_1"/>
    <property type="match status" value="1"/>
</dbReference>
<dbReference type="STRING" id="153721.MYP_486"/>
<dbReference type="Pfam" id="PF13439">
    <property type="entry name" value="Glyco_transf_4"/>
    <property type="match status" value="1"/>
</dbReference>
<dbReference type="SUPFAM" id="SSF53756">
    <property type="entry name" value="UDP-Glycosyltransferase/glycogen phosphorylase"/>
    <property type="match status" value="1"/>
</dbReference>
<evidence type="ECO:0000313" key="6">
    <source>
        <dbReference type="Proteomes" id="UP000030185"/>
    </source>
</evidence>
<keyword evidence="1" id="KW-0328">Glycosyltransferase</keyword>
<accession>A0A098L8V1</accession>
<keyword evidence="2" id="KW-0808">Transferase</keyword>
<protein>
    <recommendedName>
        <fullName evidence="7">Group 1 glycosyl transferase</fullName>
    </recommendedName>
</protein>
<dbReference type="RefSeq" id="WP_052429901.1">
    <property type="nucleotide sequence ID" value="NZ_BBLT01000001.1"/>
</dbReference>
<dbReference type="InterPro" id="IPR001296">
    <property type="entry name" value="Glyco_trans_1"/>
</dbReference>
<evidence type="ECO:0008006" key="7">
    <source>
        <dbReference type="Google" id="ProtNLM"/>
    </source>
</evidence>
<dbReference type="EMBL" id="BBLT01000001">
    <property type="protein sequence ID" value="GAL83260.1"/>
    <property type="molecule type" value="Genomic_DNA"/>
</dbReference>
<dbReference type="eggNOG" id="COG0438">
    <property type="taxonomic scope" value="Bacteria"/>
</dbReference>
<name>A0A098L8V1_9BACT</name>
<dbReference type="Proteomes" id="UP000030185">
    <property type="component" value="Unassembled WGS sequence"/>
</dbReference>
<comment type="caution">
    <text evidence="5">The sequence shown here is derived from an EMBL/GenBank/DDBJ whole genome shotgun (WGS) entry which is preliminary data.</text>
</comment>
<feature type="domain" description="Glycosyltransferase subfamily 4-like N-terminal" evidence="4">
    <location>
        <begin position="19"/>
        <end position="161"/>
    </location>
</feature>
<evidence type="ECO:0000259" key="4">
    <source>
        <dbReference type="Pfam" id="PF13439"/>
    </source>
</evidence>